<keyword evidence="7 9" id="KW-0547">Nucleotide-binding</keyword>
<keyword evidence="5 9" id="KW-0963">Cytoplasm</keyword>
<dbReference type="GO" id="GO:0008253">
    <property type="term" value="F:5'-nucleotidase activity"/>
    <property type="evidence" value="ECO:0007669"/>
    <property type="project" value="UniProtKB-UniRule"/>
</dbReference>
<dbReference type="GO" id="GO:0046872">
    <property type="term" value="F:metal ion binding"/>
    <property type="evidence" value="ECO:0007669"/>
    <property type="project" value="UniProtKB-UniRule"/>
</dbReference>
<organism evidence="11 12">
    <name type="scientific">Terrisporobacter othiniensis</name>
    <dbReference type="NCBI Taxonomy" id="1577792"/>
    <lineage>
        <taxon>Bacteria</taxon>
        <taxon>Bacillati</taxon>
        <taxon>Bacillota</taxon>
        <taxon>Clostridia</taxon>
        <taxon>Peptostreptococcales</taxon>
        <taxon>Peptostreptococcaceae</taxon>
        <taxon>Terrisporobacter</taxon>
    </lineage>
</organism>
<comment type="caution">
    <text evidence="9">Lacks conserved residue(s) required for the propagation of feature annotation.</text>
</comment>
<feature type="binding site" evidence="9">
    <location>
        <position position="8"/>
    </location>
    <ligand>
        <name>a divalent metal cation</name>
        <dbReference type="ChEBI" id="CHEBI:60240"/>
    </ligand>
</feature>
<feature type="binding site" evidence="9">
    <location>
        <position position="39"/>
    </location>
    <ligand>
        <name>a divalent metal cation</name>
        <dbReference type="ChEBI" id="CHEBI:60240"/>
    </ligand>
</feature>
<dbReference type="HAMAP" id="MF_00060">
    <property type="entry name" value="SurE"/>
    <property type="match status" value="1"/>
</dbReference>
<evidence type="ECO:0000256" key="3">
    <source>
        <dbReference type="ARBA" id="ARBA00004496"/>
    </source>
</evidence>
<evidence type="ECO:0000256" key="2">
    <source>
        <dbReference type="ARBA" id="ARBA00001946"/>
    </source>
</evidence>
<dbReference type="Pfam" id="PF01975">
    <property type="entry name" value="SurE"/>
    <property type="match status" value="1"/>
</dbReference>
<feature type="domain" description="Survival protein SurE-like phosphatase/nucleotidase" evidence="10">
    <location>
        <begin position="3"/>
        <end position="188"/>
    </location>
</feature>
<dbReference type="GO" id="GO:0004309">
    <property type="term" value="F:exopolyphosphatase activity"/>
    <property type="evidence" value="ECO:0007669"/>
    <property type="project" value="TreeGrafter"/>
</dbReference>
<comment type="subcellular location">
    <subcellularLocation>
        <location evidence="3 9">Cytoplasm</location>
    </subcellularLocation>
</comment>
<dbReference type="InterPro" id="IPR030048">
    <property type="entry name" value="SurE"/>
</dbReference>
<accession>A0A0B3VGJ3</accession>
<protein>
    <recommendedName>
        <fullName evidence="9">5'-nucleotidase SurE</fullName>
        <ecNumber evidence="9">3.1.3.5</ecNumber>
    </recommendedName>
    <alternativeName>
        <fullName evidence="9">Nucleoside 5'-monophosphate phosphohydrolase</fullName>
    </alternativeName>
</protein>
<dbReference type="OrthoDB" id="9780815at2"/>
<dbReference type="PANTHER" id="PTHR30457">
    <property type="entry name" value="5'-NUCLEOTIDASE SURE"/>
    <property type="match status" value="1"/>
</dbReference>
<sequence>MNILITNDYGIYADGIIELAKEISNIANVYVVAPESQKSATGHSITIHSPIMVQETDMGDKIKAYCISGTPVDCVKVGIEGIFKDINFDLVLSGINNGPNLGTDVIYSGTVSAAIEGLVLNKPSIAVSYNEFKVKSEVYKEGAKHIAQLINNIKDKLHLLNDCILNVNIPNTEVKGWKITKLGERKYDNVMEERISPFGQRYFWIGGSIKDMEQDEDSDITCVNNGYISITPVNIEMTNLEKFEMLKNIKML</sequence>
<keyword evidence="12" id="KW-1185">Reference proteome</keyword>
<evidence type="ECO:0000256" key="7">
    <source>
        <dbReference type="ARBA" id="ARBA00022741"/>
    </source>
</evidence>
<dbReference type="PANTHER" id="PTHR30457:SF12">
    <property type="entry name" value="5'_3'-NUCLEOTIDASE SURE"/>
    <property type="match status" value="1"/>
</dbReference>
<evidence type="ECO:0000256" key="1">
    <source>
        <dbReference type="ARBA" id="ARBA00000815"/>
    </source>
</evidence>
<dbReference type="Proteomes" id="UP000031189">
    <property type="component" value="Unassembled WGS sequence"/>
</dbReference>
<evidence type="ECO:0000256" key="8">
    <source>
        <dbReference type="ARBA" id="ARBA00022801"/>
    </source>
</evidence>
<dbReference type="EMBL" id="JWHR01000135">
    <property type="protein sequence ID" value="KHS55876.1"/>
    <property type="molecule type" value="Genomic_DNA"/>
</dbReference>
<dbReference type="RefSeq" id="WP_039681086.1">
    <property type="nucleotide sequence ID" value="NZ_JWHR01000135.1"/>
</dbReference>
<dbReference type="InterPro" id="IPR002828">
    <property type="entry name" value="SurE-like_Pase/nucleotidase"/>
</dbReference>
<comment type="cofactor">
    <cofactor evidence="9">
        <name>a divalent metal cation</name>
        <dbReference type="ChEBI" id="CHEBI:60240"/>
    </cofactor>
    <text evidence="9">Binds 1 divalent metal cation per subunit.</text>
</comment>
<evidence type="ECO:0000313" key="11">
    <source>
        <dbReference type="EMBL" id="KHS55876.1"/>
    </source>
</evidence>
<dbReference type="NCBIfam" id="TIGR00087">
    <property type="entry name" value="surE"/>
    <property type="match status" value="1"/>
</dbReference>
<dbReference type="NCBIfam" id="NF001490">
    <property type="entry name" value="PRK00346.1-4"/>
    <property type="match status" value="1"/>
</dbReference>
<comment type="function">
    <text evidence="9">Nucleotidase that shows phosphatase activity on nucleoside 5'-monophosphates.</text>
</comment>
<dbReference type="FunFam" id="3.40.1210.10:FF:000001">
    <property type="entry name" value="5'/3'-nucleotidase SurE"/>
    <property type="match status" value="1"/>
</dbReference>
<comment type="caution">
    <text evidence="11">The sequence shown here is derived from an EMBL/GenBank/DDBJ whole genome shotgun (WGS) entry which is preliminary data.</text>
</comment>
<keyword evidence="6 9" id="KW-0479">Metal-binding</keyword>
<evidence type="ECO:0000259" key="10">
    <source>
        <dbReference type="Pfam" id="PF01975"/>
    </source>
</evidence>
<comment type="cofactor">
    <cofactor evidence="2">
        <name>Mg(2+)</name>
        <dbReference type="ChEBI" id="CHEBI:18420"/>
    </cofactor>
</comment>
<dbReference type="GO" id="GO:0000166">
    <property type="term" value="F:nucleotide binding"/>
    <property type="evidence" value="ECO:0007669"/>
    <property type="project" value="UniProtKB-KW"/>
</dbReference>
<name>A0A0B3VGJ3_9FIRM</name>
<comment type="catalytic activity">
    <reaction evidence="1 9">
        <text>a ribonucleoside 5'-phosphate + H2O = a ribonucleoside + phosphate</text>
        <dbReference type="Rhea" id="RHEA:12484"/>
        <dbReference type="ChEBI" id="CHEBI:15377"/>
        <dbReference type="ChEBI" id="CHEBI:18254"/>
        <dbReference type="ChEBI" id="CHEBI:43474"/>
        <dbReference type="ChEBI" id="CHEBI:58043"/>
        <dbReference type="EC" id="3.1.3.5"/>
    </reaction>
</comment>
<keyword evidence="8 9" id="KW-0378">Hydrolase</keyword>
<gene>
    <name evidence="9" type="primary">surE</name>
    <name evidence="11" type="ORF">QX51_16950</name>
</gene>
<evidence type="ECO:0000256" key="9">
    <source>
        <dbReference type="HAMAP-Rule" id="MF_00060"/>
    </source>
</evidence>
<dbReference type="InterPro" id="IPR036523">
    <property type="entry name" value="SurE-like_sf"/>
</dbReference>
<dbReference type="GO" id="GO:0008254">
    <property type="term" value="F:3'-nucleotidase activity"/>
    <property type="evidence" value="ECO:0007669"/>
    <property type="project" value="TreeGrafter"/>
</dbReference>
<dbReference type="STRING" id="1577792.QX51_16950"/>
<dbReference type="GO" id="GO:0005737">
    <property type="term" value="C:cytoplasm"/>
    <property type="evidence" value="ECO:0007669"/>
    <property type="project" value="UniProtKB-SubCell"/>
</dbReference>
<dbReference type="AlphaFoldDB" id="A0A0B3VGJ3"/>
<feature type="binding site" evidence="9">
    <location>
        <position position="96"/>
    </location>
    <ligand>
        <name>a divalent metal cation</name>
        <dbReference type="ChEBI" id="CHEBI:60240"/>
    </ligand>
</feature>
<proteinExistence type="inferred from homology"/>
<comment type="similarity">
    <text evidence="4 9">Belongs to the SurE nucleotidase family.</text>
</comment>
<evidence type="ECO:0000256" key="5">
    <source>
        <dbReference type="ARBA" id="ARBA00022490"/>
    </source>
</evidence>
<evidence type="ECO:0000313" key="12">
    <source>
        <dbReference type="Proteomes" id="UP000031189"/>
    </source>
</evidence>
<dbReference type="SUPFAM" id="SSF64167">
    <property type="entry name" value="SurE-like"/>
    <property type="match status" value="1"/>
</dbReference>
<reference evidence="11 12" key="1">
    <citation type="submission" date="2014-12" db="EMBL/GenBank/DDBJ databases">
        <title>Draft genome sequence of Terrisporobacter sp. 08-306576, isolated from the blood culture of a bacteremia patient.</title>
        <authorList>
            <person name="Lund L.C."/>
            <person name="Sydenham T.V."/>
            <person name="Hogh S.V."/>
            <person name="Skov M.N."/>
            <person name="Kemp M."/>
            <person name="Justesen U.S."/>
        </authorList>
    </citation>
    <scope>NUCLEOTIDE SEQUENCE [LARGE SCALE GENOMIC DNA]</scope>
    <source>
        <strain evidence="11 12">08-306576</strain>
    </source>
</reference>
<dbReference type="EC" id="3.1.3.5" evidence="9"/>
<dbReference type="Gene3D" id="3.40.1210.10">
    <property type="entry name" value="Survival protein SurE-like phosphatase/nucleotidase"/>
    <property type="match status" value="1"/>
</dbReference>
<evidence type="ECO:0000256" key="4">
    <source>
        <dbReference type="ARBA" id="ARBA00011062"/>
    </source>
</evidence>
<evidence type="ECO:0000256" key="6">
    <source>
        <dbReference type="ARBA" id="ARBA00022723"/>
    </source>
</evidence>